<comment type="caution">
    <text evidence="4">The sequence shown here is derived from an EMBL/GenBank/DDBJ whole genome shotgun (WGS) entry which is preliminary data.</text>
</comment>
<dbReference type="Gene3D" id="1.20.120.680">
    <property type="entry name" value="Formiminotetrahydrofolate cyclodeaminase monomer, up-and-down helical bundle"/>
    <property type="match status" value="1"/>
</dbReference>
<organism evidence="4 5">
    <name type="scientific">Natranaerobius trueperi</name>
    <dbReference type="NCBI Taxonomy" id="759412"/>
    <lineage>
        <taxon>Bacteria</taxon>
        <taxon>Bacillati</taxon>
        <taxon>Bacillota</taxon>
        <taxon>Clostridia</taxon>
        <taxon>Natranaerobiales</taxon>
        <taxon>Natranaerobiaceae</taxon>
        <taxon>Natranaerobius</taxon>
    </lineage>
</organism>
<dbReference type="Pfam" id="PF04961">
    <property type="entry name" value="FTCD_C"/>
    <property type="match status" value="1"/>
</dbReference>
<evidence type="ECO:0000313" key="5">
    <source>
        <dbReference type="Proteomes" id="UP000214588"/>
    </source>
</evidence>
<dbReference type="InterPro" id="IPR036178">
    <property type="entry name" value="Formintransfe-cycloase-like_sf"/>
</dbReference>
<keyword evidence="2" id="KW-0812">Transmembrane</keyword>
<accession>A0A226BVX0</accession>
<evidence type="ECO:0000256" key="1">
    <source>
        <dbReference type="SAM" id="Coils"/>
    </source>
</evidence>
<gene>
    <name evidence="4" type="ORF">CDO51_10275</name>
</gene>
<feature type="coiled-coil region" evidence="1">
    <location>
        <begin position="49"/>
        <end position="83"/>
    </location>
</feature>
<dbReference type="Proteomes" id="UP000214588">
    <property type="component" value="Unassembled WGS sequence"/>
</dbReference>
<proteinExistence type="predicted"/>
<dbReference type="AlphaFoldDB" id="A0A226BVX0"/>
<dbReference type="GO" id="GO:0003824">
    <property type="term" value="F:catalytic activity"/>
    <property type="evidence" value="ECO:0007669"/>
    <property type="project" value="InterPro"/>
</dbReference>
<keyword evidence="1" id="KW-0175">Coiled coil</keyword>
<dbReference type="SUPFAM" id="SSF101262">
    <property type="entry name" value="Methenyltetrahydrofolate cyclohydrolase-like"/>
    <property type="match status" value="1"/>
</dbReference>
<dbReference type="InterPro" id="IPR007044">
    <property type="entry name" value="Cyclodeamin/CycHdrlase"/>
</dbReference>
<evidence type="ECO:0000259" key="3">
    <source>
        <dbReference type="Pfam" id="PF04961"/>
    </source>
</evidence>
<evidence type="ECO:0000256" key="2">
    <source>
        <dbReference type="SAM" id="Phobius"/>
    </source>
</evidence>
<name>A0A226BVX0_9FIRM</name>
<protein>
    <submittedName>
        <fullName evidence="4">Formimidoyltetrahydrofolate cyclodeaminase</fullName>
    </submittedName>
</protein>
<keyword evidence="2" id="KW-0472">Membrane</keyword>
<feature type="transmembrane region" description="Helical" evidence="2">
    <location>
        <begin position="27"/>
        <end position="47"/>
    </location>
</feature>
<sequence length="214" mass="23841">MRLRDQKVSEFLETVSSKSPAPGGGSVSALAGALGASLATMVGNLTIGKKRYQKLSKSYQRDIDEAFENMQVISKNIENLIDEDKEAFDNVMTAIKMPKETEEEKEKRKQELEKATYRAMEVPLQIARESLKALNGMKPFVLYGNPNAITDIGVGASMARTAIDGAIYNVRINLMDIEDESFVKETMAELTFISQESDEMLKEIKSFVENKLTN</sequence>
<feature type="domain" description="Cyclodeaminase/cyclohydrolase" evidence="3">
    <location>
        <begin position="8"/>
        <end position="190"/>
    </location>
</feature>
<reference evidence="4 5" key="1">
    <citation type="submission" date="2017-06" db="EMBL/GenBank/DDBJ databases">
        <title>Draft Genome Sequence of Natranaerobius trueperi halophilic, alkalithermophilic bacteria from soda lakes.</title>
        <authorList>
            <person name="Zhao B."/>
        </authorList>
    </citation>
    <scope>NUCLEOTIDE SEQUENCE [LARGE SCALE GENOMIC DNA]</scope>
    <source>
        <strain evidence="4 5">DSM 18760</strain>
    </source>
</reference>
<dbReference type="OrthoDB" id="7959174at2"/>
<dbReference type="EMBL" id="NIQC01000026">
    <property type="protein sequence ID" value="OWZ83146.1"/>
    <property type="molecule type" value="Genomic_DNA"/>
</dbReference>
<dbReference type="RefSeq" id="WP_089024180.1">
    <property type="nucleotide sequence ID" value="NZ_NIQC01000026.1"/>
</dbReference>
<evidence type="ECO:0000313" key="4">
    <source>
        <dbReference type="EMBL" id="OWZ83146.1"/>
    </source>
</evidence>
<keyword evidence="5" id="KW-1185">Reference proteome</keyword>
<keyword evidence="2" id="KW-1133">Transmembrane helix</keyword>